<protein>
    <submittedName>
        <fullName evidence="1">Uncharacterized protein</fullName>
    </submittedName>
</protein>
<keyword evidence="2" id="KW-1185">Reference proteome</keyword>
<sequence length="214" mass="22755">MLCAYLKLLRNRVDSIEIVPIAVAAVELDLEAALSAEMRQEEAATAVPTGDDSTINVSLAPTGLYVRRRTRTATMTGDTAASSAASVQESTPPTIVVTPDMVLDEARLPGLTKLTPPSPGSAASPPVPFMRRAVAAALRAAMVERSVDADLVVLNLPAVARDMDVNLFGLRPGRRAGAYVELLEYLTSEPGMKRCILVHSSARTREELRMAASA</sequence>
<dbReference type="AlphaFoldDB" id="A0A0L0T1I5"/>
<dbReference type="VEuPathDB" id="FungiDB:AMAG_12789"/>
<dbReference type="Proteomes" id="UP000054350">
    <property type="component" value="Unassembled WGS sequence"/>
</dbReference>
<reference evidence="2" key="2">
    <citation type="submission" date="2009-11" db="EMBL/GenBank/DDBJ databases">
        <title>The Genome Sequence of Allomyces macrogynus strain ATCC 38327.</title>
        <authorList>
            <consortium name="The Broad Institute Genome Sequencing Platform"/>
            <person name="Russ C."/>
            <person name="Cuomo C."/>
            <person name="Shea T."/>
            <person name="Young S.K."/>
            <person name="Zeng Q."/>
            <person name="Koehrsen M."/>
            <person name="Haas B."/>
            <person name="Borodovsky M."/>
            <person name="Guigo R."/>
            <person name="Alvarado L."/>
            <person name="Berlin A."/>
            <person name="Borenstein D."/>
            <person name="Chen Z."/>
            <person name="Engels R."/>
            <person name="Freedman E."/>
            <person name="Gellesch M."/>
            <person name="Goldberg J."/>
            <person name="Griggs A."/>
            <person name="Gujja S."/>
            <person name="Heiman D."/>
            <person name="Hepburn T."/>
            <person name="Howarth C."/>
            <person name="Jen D."/>
            <person name="Larson L."/>
            <person name="Lewis B."/>
            <person name="Mehta T."/>
            <person name="Park D."/>
            <person name="Pearson M."/>
            <person name="Roberts A."/>
            <person name="Saif S."/>
            <person name="Shenoy N."/>
            <person name="Sisk P."/>
            <person name="Stolte C."/>
            <person name="Sykes S."/>
            <person name="Walk T."/>
            <person name="White J."/>
            <person name="Yandava C."/>
            <person name="Burger G."/>
            <person name="Gray M.W."/>
            <person name="Holland P.W.H."/>
            <person name="King N."/>
            <person name="Lang F.B.F."/>
            <person name="Roger A.J."/>
            <person name="Ruiz-Trillo I."/>
            <person name="Lander E."/>
            <person name="Nusbaum C."/>
        </authorList>
    </citation>
    <scope>NUCLEOTIDE SEQUENCE [LARGE SCALE GENOMIC DNA]</scope>
    <source>
        <strain evidence="2">ATCC 38327</strain>
    </source>
</reference>
<gene>
    <name evidence="1" type="ORF">AMAG_12789</name>
</gene>
<evidence type="ECO:0000313" key="1">
    <source>
        <dbReference type="EMBL" id="KNE68621.1"/>
    </source>
</evidence>
<dbReference type="EMBL" id="GG745357">
    <property type="protein sequence ID" value="KNE68621.1"/>
    <property type="molecule type" value="Genomic_DNA"/>
</dbReference>
<proteinExistence type="predicted"/>
<accession>A0A0L0T1I5</accession>
<dbReference type="OrthoDB" id="2020542at2759"/>
<reference evidence="1 2" key="1">
    <citation type="submission" date="2009-11" db="EMBL/GenBank/DDBJ databases">
        <title>Annotation of Allomyces macrogynus ATCC 38327.</title>
        <authorList>
            <consortium name="The Broad Institute Genome Sequencing Platform"/>
            <person name="Russ C."/>
            <person name="Cuomo C."/>
            <person name="Burger G."/>
            <person name="Gray M.W."/>
            <person name="Holland P.W.H."/>
            <person name="King N."/>
            <person name="Lang F.B.F."/>
            <person name="Roger A.J."/>
            <person name="Ruiz-Trillo I."/>
            <person name="Young S.K."/>
            <person name="Zeng Q."/>
            <person name="Gargeya S."/>
            <person name="Fitzgerald M."/>
            <person name="Haas B."/>
            <person name="Abouelleil A."/>
            <person name="Alvarado L."/>
            <person name="Arachchi H.M."/>
            <person name="Berlin A."/>
            <person name="Chapman S.B."/>
            <person name="Gearin G."/>
            <person name="Goldberg J."/>
            <person name="Griggs A."/>
            <person name="Gujja S."/>
            <person name="Hansen M."/>
            <person name="Heiman D."/>
            <person name="Howarth C."/>
            <person name="Larimer J."/>
            <person name="Lui A."/>
            <person name="MacDonald P.J.P."/>
            <person name="McCowen C."/>
            <person name="Montmayeur A."/>
            <person name="Murphy C."/>
            <person name="Neiman D."/>
            <person name="Pearson M."/>
            <person name="Priest M."/>
            <person name="Roberts A."/>
            <person name="Saif S."/>
            <person name="Shea T."/>
            <person name="Sisk P."/>
            <person name="Stolte C."/>
            <person name="Sykes S."/>
            <person name="Wortman J."/>
            <person name="Nusbaum C."/>
            <person name="Birren B."/>
        </authorList>
    </citation>
    <scope>NUCLEOTIDE SEQUENCE [LARGE SCALE GENOMIC DNA]</scope>
    <source>
        <strain evidence="1 2">ATCC 38327</strain>
    </source>
</reference>
<name>A0A0L0T1I5_ALLM3</name>
<organism evidence="1 2">
    <name type="scientific">Allomyces macrogynus (strain ATCC 38327)</name>
    <name type="common">Allomyces javanicus var. macrogynus</name>
    <dbReference type="NCBI Taxonomy" id="578462"/>
    <lineage>
        <taxon>Eukaryota</taxon>
        <taxon>Fungi</taxon>
        <taxon>Fungi incertae sedis</taxon>
        <taxon>Blastocladiomycota</taxon>
        <taxon>Blastocladiomycetes</taxon>
        <taxon>Blastocladiales</taxon>
        <taxon>Blastocladiaceae</taxon>
        <taxon>Allomyces</taxon>
    </lineage>
</organism>
<evidence type="ECO:0000313" key="2">
    <source>
        <dbReference type="Proteomes" id="UP000054350"/>
    </source>
</evidence>